<comment type="caution">
    <text evidence="8">The sequence shown here is derived from an EMBL/GenBank/DDBJ whole genome shotgun (WGS) entry which is preliminary data.</text>
</comment>
<evidence type="ECO:0000256" key="6">
    <source>
        <dbReference type="NCBIfam" id="TIGR02067"/>
    </source>
</evidence>
<dbReference type="EMBL" id="ANMO01000006">
    <property type="protein sequence ID" value="EMB19172.1"/>
    <property type="molecule type" value="Genomic_DNA"/>
</dbReference>
<dbReference type="InterPro" id="IPR051090">
    <property type="entry name" value="Inositol_monoP_superfamily"/>
</dbReference>
<name>M2B2N3_9BACT</name>
<comment type="similarity">
    <text evidence="2">Belongs to the inositol monophosphatase superfamily.</text>
</comment>
<evidence type="ECO:0000256" key="2">
    <source>
        <dbReference type="ARBA" id="ARBA00009759"/>
    </source>
</evidence>
<dbReference type="AlphaFoldDB" id="M2B2N3"/>
<dbReference type="GO" id="GO:0046872">
    <property type="term" value="F:metal ion binding"/>
    <property type="evidence" value="ECO:0007669"/>
    <property type="project" value="UniProtKB-KW"/>
</dbReference>
<comment type="cofactor">
    <cofactor evidence="1 7">
        <name>Mg(2+)</name>
        <dbReference type="ChEBI" id="CHEBI:18420"/>
    </cofactor>
</comment>
<evidence type="ECO:0000256" key="3">
    <source>
        <dbReference type="ARBA" id="ARBA00022723"/>
    </source>
</evidence>
<dbReference type="PRINTS" id="PR00377">
    <property type="entry name" value="IMPHPHTASES"/>
</dbReference>
<evidence type="ECO:0000256" key="5">
    <source>
        <dbReference type="ARBA" id="ARBA00022842"/>
    </source>
</evidence>
<accession>M2B2N3</accession>
<dbReference type="PANTHER" id="PTHR43200:SF6">
    <property type="entry name" value="3'(2'),5'-BISPHOSPHATE NUCLEOTIDASE"/>
    <property type="match status" value="1"/>
</dbReference>
<dbReference type="CDD" id="cd01641">
    <property type="entry name" value="Bacterial_IMPase_like_1"/>
    <property type="match status" value="1"/>
</dbReference>
<sequence length="308" mass="33710">MLARTRMSRSRGARTSRTYRDSVFPPHSQLWFLMSDWTPTQWQSEHDGRLTAMVDIALKAGQHTLTHYGKPSLSVDRKSDDSPVTIADREAEQLVRKLVAEQFPDDAIAGEEFADSEGASRYRWVVDPIDGTKSFICGVPLYSTLLALECDETPIGGVIYLPATDQIVVAALGGGCFHSDDLKTWSEARVSEQTDLSKAVFVTSEAKSFGDRGEGPRGDTDVFEALQRETWLTRTWGDGYGYAMVATGRADLMVDPICNAWDVAAMAPIMSEAGGRFTSWKGIDTVRGGDGVGTNGHLHDAVLALLKK</sequence>
<dbReference type="PATRIC" id="fig|1263867.3.peg.67"/>
<reference evidence="8" key="2">
    <citation type="journal article" date="2013" name="Mar. Genomics">
        <title>Expression of sulfatases in Rhodopirellula baltica and the diversity of sulfatases in the genus Rhodopirellula.</title>
        <authorList>
            <person name="Wegner C.E."/>
            <person name="Richter-Heitmann T."/>
            <person name="Klindworth A."/>
            <person name="Klockow C."/>
            <person name="Richter M."/>
            <person name="Achstetter T."/>
            <person name="Glockner F.O."/>
            <person name="Harder J."/>
        </authorList>
    </citation>
    <scope>NUCLEOTIDE SEQUENCE [LARGE SCALE GENOMIC DNA]</scope>
    <source>
        <strain evidence="8">6C</strain>
    </source>
</reference>
<evidence type="ECO:0000313" key="9">
    <source>
        <dbReference type="Proteomes" id="UP000011529"/>
    </source>
</evidence>
<keyword evidence="5 7" id="KW-0460">Magnesium</keyword>
<gene>
    <name evidence="8" type="ORF">RE6C_00067</name>
</gene>
<evidence type="ECO:0000313" key="8">
    <source>
        <dbReference type="EMBL" id="EMB19172.1"/>
    </source>
</evidence>
<dbReference type="InterPro" id="IPR011809">
    <property type="entry name" value="His_9_proposed"/>
</dbReference>
<feature type="binding site" evidence="7">
    <location>
        <position position="127"/>
    </location>
    <ligand>
        <name>Mg(2+)</name>
        <dbReference type="ChEBI" id="CHEBI:18420"/>
        <label>1</label>
        <note>catalytic</note>
    </ligand>
</feature>
<evidence type="ECO:0000256" key="4">
    <source>
        <dbReference type="ARBA" id="ARBA00022801"/>
    </source>
</evidence>
<keyword evidence="9" id="KW-1185">Reference proteome</keyword>
<feature type="binding site" evidence="7">
    <location>
        <position position="111"/>
    </location>
    <ligand>
        <name>Mg(2+)</name>
        <dbReference type="ChEBI" id="CHEBI:18420"/>
        <label>1</label>
        <note>catalytic</note>
    </ligand>
</feature>
<feature type="binding site" evidence="7">
    <location>
        <position position="129"/>
    </location>
    <ligand>
        <name>Mg(2+)</name>
        <dbReference type="ChEBI" id="CHEBI:18420"/>
        <label>1</label>
        <note>catalytic</note>
    </ligand>
</feature>
<dbReference type="GO" id="GO:0004401">
    <property type="term" value="F:histidinol-phosphatase activity"/>
    <property type="evidence" value="ECO:0007669"/>
    <property type="project" value="UniProtKB-UniRule"/>
</dbReference>
<dbReference type="Gene3D" id="3.30.540.10">
    <property type="entry name" value="Fructose-1,6-Bisphosphatase, subunit A, domain 1"/>
    <property type="match status" value="1"/>
</dbReference>
<dbReference type="NCBIfam" id="TIGR02067">
    <property type="entry name" value="his_9_HisN"/>
    <property type="match status" value="1"/>
</dbReference>
<evidence type="ECO:0000256" key="7">
    <source>
        <dbReference type="PIRSR" id="PIRSR600760-2"/>
    </source>
</evidence>
<protein>
    <recommendedName>
        <fullName evidence="6">Histidinol-phosphatase</fullName>
        <ecNumber evidence="6">3.1.3.15</ecNumber>
    </recommendedName>
</protein>
<keyword evidence="4" id="KW-0378">Hydrolase</keyword>
<dbReference type="EC" id="3.1.3.15" evidence="6"/>
<proteinExistence type="inferred from homology"/>
<dbReference type="Pfam" id="PF00459">
    <property type="entry name" value="Inositol_P"/>
    <property type="match status" value="1"/>
</dbReference>
<feature type="binding site" evidence="7">
    <location>
        <position position="262"/>
    </location>
    <ligand>
        <name>Mg(2+)</name>
        <dbReference type="ChEBI" id="CHEBI:18420"/>
        <label>1</label>
        <note>catalytic</note>
    </ligand>
</feature>
<dbReference type="SUPFAM" id="SSF56655">
    <property type="entry name" value="Carbohydrate phosphatase"/>
    <property type="match status" value="1"/>
</dbReference>
<keyword evidence="3 7" id="KW-0479">Metal-binding</keyword>
<dbReference type="Gene3D" id="3.40.190.80">
    <property type="match status" value="1"/>
</dbReference>
<dbReference type="InterPro" id="IPR000760">
    <property type="entry name" value="Inositol_monophosphatase-like"/>
</dbReference>
<dbReference type="GO" id="GO:0000105">
    <property type="term" value="P:L-histidine biosynthetic process"/>
    <property type="evidence" value="ECO:0007669"/>
    <property type="project" value="UniProtKB-UniRule"/>
</dbReference>
<reference evidence="8" key="1">
    <citation type="submission" date="2012-11" db="EMBL/GenBank/DDBJ databases">
        <title>Permanent draft genomes of Rhodopirellula europaea strain SH398 and 6C.</title>
        <authorList>
            <person name="Richter M."/>
            <person name="Richter-Heitmann T."/>
            <person name="Frank C."/>
            <person name="Harder J."/>
            <person name="Glockner F.O."/>
        </authorList>
    </citation>
    <scope>NUCLEOTIDE SEQUENCE</scope>
    <source>
        <strain evidence="8">6C</strain>
    </source>
</reference>
<dbReference type="FunFam" id="3.30.540.10:FF:000003">
    <property type="entry name" value="Inositol-1-monophosphatase"/>
    <property type="match status" value="1"/>
</dbReference>
<organism evidence="8 9">
    <name type="scientific">Rhodopirellula europaea 6C</name>
    <dbReference type="NCBI Taxonomy" id="1263867"/>
    <lineage>
        <taxon>Bacteria</taxon>
        <taxon>Pseudomonadati</taxon>
        <taxon>Planctomycetota</taxon>
        <taxon>Planctomycetia</taxon>
        <taxon>Pirellulales</taxon>
        <taxon>Pirellulaceae</taxon>
        <taxon>Rhodopirellula</taxon>
    </lineage>
</organism>
<dbReference type="Proteomes" id="UP000011529">
    <property type="component" value="Unassembled WGS sequence"/>
</dbReference>
<feature type="binding site" evidence="7">
    <location>
        <position position="130"/>
    </location>
    <ligand>
        <name>Mg(2+)</name>
        <dbReference type="ChEBI" id="CHEBI:18420"/>
        <label>1</label>
        <note>catalytic</note>
    </ligand>
</feature>
<evidence type="ECO:0000256" key="1">
    <source>
        <dbReference type="ARBA" id="ARBA00001946"/>
    </source>
</evidence>
<dbReference type="PANTHER" id="PTHR43200">
    <property type="entry name" value="PHOSPHATASE"/>
    <property type="match status" value="1"/>
</dbReference>